<protein>
    <submittedName>
        <fullName evidence="1">Uncharacterized protein</fullName>
    </submittedName>
</protein>
<sequence length="106" mass="11750">MWAGTPPGSATTTLPAPTALRYYHQALTLRLDLDHTYEVANTFDNLGHPASTWPGALSSRAPRRGRRRHDHRIRVTLDTPDAGFTQVMARRPGTRACFVDLDLVIG</sequence>
<dbReference type="RefSeq" id="WP_233728455.1">
    <property type="nucleotide sequence ID" value="NZ_JAJVCN010000002.1"/>
</dbReference>
<accession>A0ABS8ZGV1</accession>
<proteinExistence type="predicted"/>
<comment type="caution">
    <text evidence="1">The sequence shown here is derived from an EMBL/GenBank/DDBJ whole genome shotgun (WGS) entry which is preliminary data.</text>
</comment>
<dbReference type="EMBL" id="JAJVCN010000002">
    <property type="protein sequence ID" value="MCE7007058.1"/>
    <property type="molecule type" value="Genomic_DNA"/>
</dbReference>
<evidence type="ECO:0000313" key="2">
    <source>
        <dbReference type="Proteomes" id="UP001521150"/>
    </source>
</evidence>
<reference evidence="1 2" key="1">
    <citation type="submission" date="2021-12" db="EMBL/GenBank/DDBJ databases">
        <title>Genome sequence of Kibdelosporangium philippinense ATCC 49844.</title>
        <authorList>
            <person name="Fedorov E.A."/>
            <person name="Omeragic M."/>
            <person name="Shalygina K.F."/>
            <person name="Maclea K.S."/>
        </authorList>
    </citation>
    <scope>NUCLEOTIDE SEQUENCE [LARGE SCALE GENOMIC DNA]</scope>
    <source>
        <strain evidence="1 2">ATCC 49844</strain>
    </source>
</reference>
<evidence type="ECO:0000313" key="1">
    <source>
        <dbReference type="EMBL" id="MCE7007058.1"/>
    </source>
</evidence>
<keyword evidence="2" id="KW-1185">Reference proteome</keyword>
<name>A0ABS8ZGV1_9PSEU</name>
<dbReference type="Proteomes" id="UP001521150">
    <property type="component" value="Unassembled WGS sequence"/>
</dbReference>
<organism evidence="1 2">
    <name type="scientific">Kibdelosporangium philippinense</name>
    <dbReference type="NCBI Taxonomy" id="211113"/>
    <lineage>
        <taxon>Bacteria</taxon>
        <taxon>Bacillati</taxon>
        <taxon>Actinomycetota</taxon>
        <taxon>Actinomycetes</taxon>
        <taxon>Pseudonocardiales</taxon>
        <taxon>Pseudonocardiaceae</taxon>
        <taxon>Kibdelosporangium</taxon>
    </lineage>
</organism>
<gene>
    <name evidence="1" type="ORF">LWC34_30140</name>
</gene>